<dbReference type="PANTHER" id="PTHR12220:SF24">
    <property type="entry name" value="LARGE RIBOSOMAL SUBUNIT PROTEIN UL16M"/>
    <property type="match status" value="1"/>
</dbReference>
<dbReference type="SUPFAM" id="SSF54686">
    <property type="entry name" value="Ribosomal protein L16p/L10e"/>
    <property type="match status" value="1"/>
</dbReference>
<dbReference type="GO" id="GO:0019843">
    <property type="term" value="F:rRNA binding"/>
    <property type="evidence" value="ECO:0007669"/>
    <property type="project" value="InterPro"/>
</dbReference>
<organism evidence="9">
    <name type="scientific">Monomastix sp. (strain OKE-1)</name>
    <dbReference type="NCBI Taxonomy" id="141716"/>
    <lineage>
        <taxon>Eukaryota</taxon>
        <taxon>Viridiplantae</taxon>
        <taxon>Chlorophyta</taxon>
        <taxon>Mamiellophyceae</taxon>
        <taxon>Monomastigales</taxon>
        <taxon>Monomastigaceae</taxon>
        <taxon>Monomastix</taxon>
    </lineage>
</organism>
<reference evidence="9" key="1">
    <citation type="journal article" date="2013" name="Genome Biol. Evol.">
        <title>Tracing the evolution of streptophyte algae and their mitochondrial genome.</title>
        <authorList>
            <person name="Turmel M."/>
            <person name="Otis C."/>
            <person name="Lemieux C."/>
        </authorList>
    </citation>
    <scope>NUCLEOTIDE SEQUENCE</scope>
</reference>
<dbReference type="PANTHER" id="PTHR12220">
    <property type="entry name" value="50S/60S RIBOSOMAL PROTEIN L16"/>
    <property type="match status" value="1"/>
</dbReference>
<dbReference type="RefSeq" id="YP_008802551.1">
    <property type="nucleotide sequence ID" value="NC_022797.1"/>
</dbReference>
<dbReference type="FunFam" id="3.90.1170.10:FF:000001">
    <property type="entry name" value="50S ribosomal protein L16"/>
    <property type="match status" value="1"/>
</dbReference>
<proteinExistence type="inferred from homology"/>
<comment type="similarity">
    <text evidence="2 8">Belongs to the universal ribosomal protein uL16 family.</text>
</comment>
<dbReference type="InterPro" id="IPR036920">
    <property type="entry name" value="Ribosomal_uL16_sf"/>
</dbReference>
<evidence type="ECO:0000256" key="2">
    <source>
        <dbReference type="ARBA" id="ARBA00008931"/>
    </source>
</evidence>
<name>U5YDP6_MONSK</name>
<dbReference type="GO" id="GO:0032543">
    <property type="term" value="P:mitochondrial translation"/>
    <property type="evidence" value="ECO:0007669"/>
    <property type="project" value="TreeGrafter"/>
</dbReference>
<evidence type="ECO:0000256" key="5">
    <source>
        <dbReference type="ARBA" id="ARBA00023274"/>
    </source>
</evidence>
<dbReference type="EMBL" id="KF060939">
    <property type="protein sequence ID" value="AGZ90204.1"/>
    <property type="molecule type" value="Genomic_DNA"/>
</dbReference>
<evidence type="ECO:0000256" key="3">
    <source>
        <dbReference type="ARBA" id="ARBA00022980"/>
    </source>
</evidence>
<dbReference type="InterPro" id="IPR016180">
    <property type="entry name" value="Ribosomal_uL16_dom"/>
</dbReference>
<keyword evidence="4 9" id="KW-0496">Mitochondrion</keyword>
<gene>
    <name evidence="9" type="primary">rpl16</name>
</gene>
<dbReference type="AlphaFoldDB" id="U5YDP6"/>
<evidence type="ECO:0000256" key="8">
    <source>
        <dbReference type="RuleBase" id="RU004413"/>
    </source>
</evidence>
<dbReference type="HAMAP" id="MF_01342">
    <property type="entry name" value="Ribosomal_uL16"/>
    <property type="match status" value="1"/>
</dbReference>
<dbReference type="PROSITE" id="PS00586">
    <property type="entry name" value="RIBOSOMAL_L16_1"/>
    <property type="match status" value="1"/>
</dbReference>
<dbReference type="PRINTS" id="PR00060">
    <property type="entry name" value="RIBOSOMALL16"/>
</dbReference>
<keyword evidence="5 8" id="KW-0687">Ribonucleoprotein</keyword>
<sequence>MLQPKRTKFRKFHKGKATGIKQNTSSLHFGTYGIKVVEAGRLSSQVIEAARRALTRKLRRNGQIWIRIFPDIAVSKKPAEVRMGKGKGAPEYWVARVQAGQILFEIAGVSAELAKQAGLLASRKIALGTVFIKSEDAL</sequence>
<dbReference type="CDD" id="cd01433">
    <property type="entry name" value="Ribosomal_L16_L10e"/>
    <property type="match status" value="1"/>
</dbReference>
<dbReference type="Pfam" id="PF00252">
    <property type="entry name" value="Ribosomal_L16"/>
    <property type="match status" value="1"/>
</dbReference>
<geneLocation type="mitochondrion" evidence="9"/>
<comment type="subcellular location">
    <subcellularLocation>
        <location evidence="1">Mitochondrion</location>
    </subcellularLocation>
</comment>
<evidence type="ECO:0000313" key="9">
    <source>
        <dbReference type="EMBL" id="AGZ90204.1"/>
    </source>
</evidence>
<evidence type="ECO:0000256" key="6">
    <source>
        <dbReference type="ARBA" id="ARBA00035302"/>
    </source>
</evidence>
<accession>U5YDP6</accession>
<evidence type="ECO:0000256" key="7">
    <source>
        <dbReference type="ARBA" id="ARBA00042582"/>
    </source>
</evidence>
<dbReference type="GeneID" id="17622541"/>
<evidence type="ECO:0000256" key="4">
    <source>
        <dbReference type="ARBA" id="ARBA00023128"/>
    </source>
</evidence>
<dbReference type="GO" id="GO:0005762">
    <property type="term" value="C:mitochondrial large ribosomal subunit"/>
    <property type="evidence" value="ECO:0007669"/>
    <property type="project" value="TreeGrafter"/>
</dbReference>
<dbReference type="PROSITE" id="PS00701">
    <property type="entry name" value="RIBOSOMAL_L16_2"/>
    <property type="match status" value="1"/>
</dbReference>
<dbReference type="InterPro" id="IPR000114">
    <property type="entry name" value="Ribosomal_uL16_bact-type"/>
</dbReference>
<dbReference type="InterPro" id="IPR020798">
    <property type="entry name" value="Ribosomal_uL16_CS"/>
</dbReference>
<keyword evidence="3 8" id="KW-0689">Ribosomal protein</keyword>
<dbReference type="GO" id="GO:0003735">
    <property type="term" value="F:structural constituent of ribosome"/>
    <property type="evidence" value="ECO:0007669"/>
    <property type="project" value="InterPro"/>
</dbReference>
<evidence type="ECO:0000256" key="1">
    <source>
        <dbReference type="ARBA" id="ARBA00004173"/>
    </source>
</evidence>
<dbReference type="Gene3D" id="3.90.1170.10">
    <property type="entry name" value="Ribosomal protein L10e/L16"/>
    <property type="match status" value="1"/>
</dbReference>
<protein>
    <recommendedName>
        <fullName evidence="6">Large ribosomal subunit protein uL16m</fullName>
    </recommendedName>
    <alternativeName>
        <fullName evidence="7">60S ribosomal protein L16, mitochondrial</fullName>
    </alternativeName>
</protein>
<dbReference type="NCBIfam" id="TIGR01164">
    <property type="entry name" value="rplP_bact"/>
    <property type="match status" value="1"/>
</dbReference>
<dbReference type="InterPro" id="IPR047873">
    <property type="entry name" value="Ribosomal_uL16"/>
</dbReference>